<name>A0ABV5YAG1_9ACTN</name>
<protein>
    <submittedName>
        <fullName evidence="1">Uncharacterized protein</fullName>
    </submittedName>
</protein>
<reference evidence="1 2" key="1">
    <citation type="submission" date="2024-09" db="EMBL/GenBank/DDBJ databases">
        <authorList>
            <person name="Sun Q."/>
            <person name="Mori K."/>
        </authorList>
    </citation>
    <scope>NUCLEOTIDE SEQUENCE [LARGE SCALE GENOMIC DNA]</scope>
    <source>
        <strain evidence="1 2">TBRC 0563</strain>
    </source>
</reference>
<dbReference type="Proteomes" id="UP001589627">
    <property type="component" value="Unassembled WGS sequence"/>
</dbReference>
<dbReference type="EMBL" id="JBHLZP010000021">
    <property type="protein sequence ID" value="MFB9831556.1"/>
    <property type="molecule type" value="Genomic_DNA"/>
</dbReference>
<dbReference type="RefSeq" id="WP_378195889.1">
    <property type="nucleotide sequence ID" value="NZ_JBHLZP010000021.1"/>
</dbReference>
<evidence type="ECO:0000313" key="1">
    <source>
        <dbReference type="EMBL" id="MFB9831556.1"/>
    </source>
</evidence>
<gene>
    <name evidence="1" type="ORF">ACFFNX_05060</name>
</gene>
<proteinExistence type="predicted"/>
<organism evidence="1 2">
    <name type="scientific">Actinoallomurus acaciae</name>
    <dbReference type="NCBI Taxonomy" id="502577"/>
    <lineage>
        <taxon>Bacteria</taxon>
        <taxon>Bacillati</taxon>
        <taxon>Actinomycetota</taxon>
        <taxon>Actinomycetes</taxon>
        <taxon>Streptosporangiales</taxon>
        <taxon>Thermomonosporaceae</taxon>
        <taxon>Actinoallomurus</taxon>
    </lineage>
</organism>
<keyword evidence="2" id="KW-1185">Reference proteome</keyword>
<accession>A0ABV5YAG1</accession>
<comment type="caution">
    <text evidence="1">The sequence shown here is derived from an EMBL/GenBank/DDBJ whole genome shotgun (WGS) entry which is preliminary data.</text>
</comment>
<sequence>MSDVDDLLNEIRGLIGAVSYHSASTPSDVYEGYVFALIVSTASENGAAITYEDVHGTKAFGKLFRTSPGQLYSTNKPYTHALIEFPGAPALEVHLGVYVQGTSGVLHECDVLVLPAEEAAISRAQKIVPRGSQCVLVVECKYYLTRPVGVGMARNFEGLRADVRTQDELFVSNTGSPNLVRYLDARNREYERNVVPGSRQASYLQAAIRNAFKGYMSKHSPSTLI</sequence>
<evidence type="ECO:0000313" key="2">
    <source>
        <dbReference type="Proteomes" id="UP001589627"/>
    </source>
</evidence>